<proteinExistence type="predicted"/>
<comment type="cofactor">
    <cofactor evidence="2">
        <name>Mn(2+)</name>
        <dbReference type="ChEBI" id="CHEBI:29035"/>
    </cofactor>
    <text evidence="2">The Mn(2+) ion enhances activity.</text>
</comment>
<evidence type="ECO:0000256" key="2">
    <source>
        <dbReference type="PIRSR" id="PIRSR005962-1"/>
    </source>
</evidence>
<dbReference type="PIRSF" id="PIRSF005962">
    <property type="entry name" value="Pept_M20D_amidohydro"/>
    <property type="match status" value="1"/>
</dbReference>
<keyword evidence="5" id="KW-1185">Reference proteome</keyword>
<dbReference type="InterPro" id="IPR002933">
    <property type="entry name" value="Peptidase_M20"/>
</dbReference>
<evidence type="ECO:0000313" key="4">
    <source>
        <dbReference type="EMBL" id="SHO46389.1"/>
    </source>
</evidence>
<feature type="binding site" evidence="2">
    <location>
        <position position="165"/>
    </location>
    <ligand>
        <name>Mn(2+)</name>
        <dbReference type="ChEBI" id="CHEBI:29035"/>
        <label>2</label>
    </ligand>
</feature>
<accession>A0A1M7Y2Y5</accession>
<feature type="binding site" evidence="2">
    <location>
        <position position="364"/>
    </location>
    <ligand>
        <name>Mn(2+)</name>
        <dbReference type="ChEBI" id="CHEBI:29035"/>
        <label>2</label>
    </ligand>
</feature>
<dbReference type="PANTHER" id="PTHR11014:SF63">
    <property type="entry name" value="METALLOPEPTIDASE, PUTATIVE (AFU_ORTHOLOGUE AFUA_6G09600)-RELATED"/>
    <property type="match status" value="1"/>
</dbReference>
<feature type="domain" description="Peptidase M20 dimerisation" evidence="3">
    <location>
        <begin position="188"/>
        <end position="284"/>
    </location>
</feature>
<protein>
    <submittedName>
        <fullName evidence="4">Hippurate hydrolase</fullName>
    </submittedName>
</protein>
<dbReference type="NCBIfam" id="TIGR01891">
    <property type="entry name" value="amidohydrolases"/>
    <property type="match status" value="1"/>
</dbReference>
<gene>
    <name evidence="4" type="ORF">SAMN02745220_01465</name>
</gene>
<organism evidence="4 5">
    <name type="scientific">Desulfopila aestuarii DSM 18488</name>
    <dbReference type="NCBI Taxonomy" id="1121416"/>
    <lineage>
        <taxon>Bacteria</taxon>
        <taxon>Pseudomonadati</taxon>
        <taxon>Thermodesulfobacteriota</taxon>
        <taxon>Desulfobulbia</taxon>
        <taxon>Desulfobulbales</taxon>
        <taxon>Desulfocapsaceae</taxon>
        <taxon>Desulfopila</taxon>
    </lineage>
</organism>
<keyword evidence="2" id="KW-0479">Metal-binding</keyword>
<sequence>MKSIEQLIEDITHEIIDLRRELHSYPEPAFEEVETAAKVVAKLERIPGIAIREGVAGTGVVATIGTEKDGPCVALRADMDCLKMEEKNSFEYASKKPGLMHACGHDGHTAALVGAALVLGKIEEELAGPVTFIFQPAEENHGGAKVMLEEEVLESPVVNAIFGLHGTTALPLGTIGIRSGAIMAASRYFTITIHGRGCHAASPHRGIDPVLIGSQIVCAVQSIVARNVSPVEPALISIPKFTGSTAPNVIPEVVTLEGTLRALSNETRTLLETRLRELVENTAAAHGGSAEISYYGGYPLLENSVDEVAFVRGVAAQFMDSEQIDGSYPPSMGAEDFAFYLQQVPGAFFWLGMQPDGGALPSLHHPRFDFNDAVIPTAIRLHCEIARNYAIR</sequence>
<dbReference type="InterPro" id="IPR036264">
    <property type="entry name" value="Bact_exopeptidase_dim_dom"/>
</dbReference>
<dbReference type="Proteomes" id="UP000184603">
    <property type="component" value="Unassembled WGS sequence"/>
</dbReference>
<evidence type="ECO:0000259" key="3">
    <source>
        <dbReference type="Pfam" id="PF07687"/>
    </source>
</evidence>
<dbReference type="RefSeq" id="WP_073612797.1">
    <property type="nucleotide sequence ID" value="NZ_FRFE01000005.1"/>
</dbReference>
<dbReference type="SUPFAM" id="SSF53187">
    <property type="entry name" value="Zn-dependent exopeptidases"/>
    <property type="match status" value="1"/>
</dbReference>
<dbReference type="STRING" id="1121416.SAMN02745220_01465"/>
<reference evidence="4 5" key="1">
    <citation type="submission" date="2016-12" db="EMBL/GenBank/DDBJ databases">
        <authorList>
            <person name="Song W.-J."/>
            <person name="Kurnit D.M."/>
        </authorList>
    </citation>
    <scope>NUCLEOTIDE SEQUENCE [LARGE SCALE GENOMIC DNA]</scope>
    <source>
        <strain evidence="4 5">DSM 18488</strain>
    </source>
</reference>
<dbReference type="InterPro" id="IPR017439">
    <property type="entry name" value="Amidohydrolase"/>
</dbReference>
<dbReference type="PANTHER" id="PTHR11014">
    <property type="entry name" value="PEPTIDASE M20 FAMILY MEMBER"/>
    <property type="match status" value="1"/>
</dbReference>
<dbReference type="Gene3D" id="3.30.70.360">
    <property type="match status" value="1"/>
</dbReference>
<dbReference type="EMBL" id="FRFE01000005">
    <property type="protein sequence ID" value="SHO46389.1"/>
    <property type="molecule type" value="Genomic_DNA"/>
</dbReference>
<evidence type="ECO:0000256" key="1">
    <source>
        <dbReference type="ARBA" id="ARBA00022801"/>
    </source>
</evidence>
<evidence type="ECO:0000313" key="5">
    <source>
        <dbReference type="Proteomes" id="UP000184603"/>
    </source>
</evidence>
<dbReference type="Pfam" id="PF01546">
    <property type="entry name" value="Peptidase_M20"/>
    <property type="match status" value="1"/>
</dbReference>
<dbReference type="SUPFAM" id="SSF55031">
    <property type="entry name" value="Bacterial exopeptidase dimerisation domain"/>
    <property type="match status" value="1"/>
</dbReference>
<feature type="binding site" evidence="2">
    <location>
        <position position="103"/>
    </location>
    <ligand>
        <name>Mn(2+)</name>
        <dbReference type="ChEBI" id="CHEBI:29035"/>
        <label>2</label>
    </ligand>
</feature>
<feature type="binding site" evidence="2">
    <location>
        <position position="139"/>
    </location>
    <ligand>
        <name>Mn(2+)</name>
        <dbReference type="ChEBI" id="CHEBI:29035"/>
        <label>2</label>
    </ligand>
</feature>
<dbReference type="FunFam" id="3.30.70.360:FF:000001">
    <property type="entry name" value="N-acetyldiaminopimelate deacetylase"/>
    <property type="match status" value="1"/>
</dbReference>
<dbReference type="Pfam" id="PF07687">
    <property type="entry name" value="M20_dimer"/>
    <property type="match status" value="1"/>
</dbReference>
<dbReference type="Gene3D" id="3.40.630.10">
    <property type="entry name" value="Zn peptidases"/>
    <property type="match status" value="1"/>
</dbReference>
<dbReference type="OrthoDB" id="9777385at2"/>
<name>A0A1M7Y2Y5_9BACT</name>
<dbReference type="InterPro" id="IPR011650">
    <property type="entry name" value="Peptidase_M20_dimer"/>
</dbReference>
<dbReference type="CDD" id="cd03886">
    <property type="entry name" value="M20_Acy1"/>
    <property type="match status" value="1"/>
</dbReference>
<feature type="binding site" evidence="2">
    <location>
        <position position="105"/>
    </location>
    <ligand>
        <name>Mn(2+)</name>
        <dbReference type="ChEBI" id="CHEBI:29035"/>
        <label>2</label>
    </ligand>
</feature>
<dbReference type="GO" id="GO:0019877">
    <property type="term" value="P:diaminopimelate biosynthetic process"/>
    <property type="evidence" value="ECO:0007669"/>
    <property type="project" value="UniProtKB-ARBA"/>
</dbReference>
<keyword evidence="2" id="KW-0464">Manganese</keyword>
<dbReference type="AlphaFoldDB" id="A0A1M7Y2Y5"/>
<dbReference type="GO" id="GO:0046872">
    <property type="term" value="F:metal ion binding"/>
    <property type="evidence" value="ECO:0007669"/>
    <property type="project" value="UniProtKB-KW"/>
</dbReference>
<dbReference type="GO" id="GO:0050118">
    <property type="term" value="F:N-acetyldiaminopimelate deacetylase activity"/>
    <property type="evidence" value="ECO:0007669"/>
    <property type="project" value="UniProtKB-ARBA"/>
</dbReference>
<keyword evidence="1 4" id="KW-0378">Hydrolase</keyword>